<dbReference type="eggNOG" id="COG2265">
    <property type="taxonomic scope" value="Bacteria"/>
</dbReference>
<feature type="active site" description="Nucleophile" evidence="4">
    <location>
        <position position="387"/>
    </location>
</feature>
<dbReference type="SUPFAM" id="SSF53335">
    <property type="entry name" value="S-adenosyl-L-methionine-dependent methyltransferases"/>
    <property type="match status" value="1"/>
</dbReference>
<dbReference type="CDD" id="cd02440">
    <property type="entry name" value="AdoMet_MTases"/>
    <property type="match status" value="1"/>
</dbReference>
<evidence type="ECO:0000256" key="5">
    <source>
        <dbReference type="PROSITE-ProRule" id="PRU10015"/>
    </source>
</evidence>
<evidence type="ECO:0000313" key="8">
    <source>
        <dbReference type="Proteomes" id="UP000028730"/>
    </source>
</evidence>
<dbReference type="Pfam" id="PF05958">
    <property type="entry name" value="tRNA_U5-meth_tr"/>
    <property type="match status" value="1"/>
</dbReference>
<feature type="binding site" evidence="4">
    <location>
        <position position="312"/>
    </location>
    <ligand>
        <name>S-adenosyl-L-methionine</name>
        <dbReference type="ChEBI" id="CHEBI:59789"/>
    </ligand>
</feature>
<feature type="binding site" evidence="4">
    <location>
        <position position="256"/>
    </location>
    <ligand>
        <name>S-adenosyl-L-methionine</name>
        <dbReference type="ChEBI" id="CHEBI:59789"/>
    </ligand>
</feature>
<dbReference type="InterPro" id="IPR010280">
    <property type="entry name" value="U5_MeTrfase_fam"/>
</dbReference>
<dbReference type="GO" id="GO:0070041">
    <property type="term" value="F:rRNA (uridine-C5-)-methyltransferase activity"/>
    <property type="evidence" value="ECO:0007669"/>
    <property type="project" value="TreeGrafter"/>
</dbReference>
<dbReference type="Proteomes" id="UP000028730">
    <property type="component" value="Unassembled WGS sequence"/>
</dbReference>
<dbReference type="AlphaFoldDB" id="A0A080N4I2"/>
<feature type="binding site" evidence="4">
    <location>
        <position position="360"/>
    </location>
    <ligand>
        <name>S-adenosyl-L-methionine</name>
        <dbReference type="ChEBI" id="CHEBI:59789"/>
    </ligand>
</feature>
<name>A0A080N4I2_9BIFI</name>
<comment type="caution">
    <text evidence="7">The sequence shown here is derived from an EMBL/GenBank/DDBJ whole genome shotgun (WGS) entry which is preliminary data.</text>
</comment>
<feature type="active site" evidence="5">
    <location>
        <position position="387"/>
    </location>
</feature>
<dbReference type="Gene3D" id="2.40.50.1070">
    <property type="match status" value="1"/>
</dbReference>
<accession>A0A080N4I2</accession>
<organism evidence="7 8">
    <name type="scientific">Bifidobacterium bombi DSM 19703</name>
    <dbReference type="NCBI Taxonomy" id="1341695"/>
    <lineage>
        <taxon>Bacteria</taxon>
        <taxon>Bacillati</taxon>
        <taxon>Actinomycetota</taxon>
        <taxon>Actinomycetes</taxon>
        <taxon>Bifidobacteriales</taxon>
        <taxon>Bifidobacteriaceae</taxon>
        <taxon>Bifidobacterium</taxon>
    </lineage>
</organism>
<keyword evidence="8" id="KW-1185">Reference proteome</keyword>
<evidence type="ECO:0000256" key="4">
    <source>
        <dbReference type="PROSITE-ProRule" id="PRU01024"/>
    </source>
</evidence>
<sequence>MQAEVRVERYADQGRCVAHIDGRVVFVRFALPGERVVVQLDEPYDRDERFWTGEVVQILEASDDRVEPAWRLAGPLSTGGGVGGADLVHVALPGQIRWKSAVITDQMRRMGHVDIPDVRVARLEEDDEERGLHWRTRIELVADETGHVSMRRRASHEHVRVSTMPLASRALLAVADRFDLWNHEYEPGSIIRVAVPEPRDVHTSRMTYKALAQEVGGNYAIEVDGHVRSGEKRLKEAVDVDGRRYPFGVDAGGFWQVHRAAPAALLKYVMREVSEALSGTRSAVIWDLFCGSGLFTLPLAQTFSHSHVYGVEGSRTAVRGAERNLHVVKADNAQVVQGDVARVLRNVPDDFSKPDVVVLDPPRAGAKSGVCRQIADTGASTVVYIACDSTSLARDTATLTSLGYSLKAIQGFDIYPMTHHVETVATFVRGRD</sequence>
<dbReference type="InterPro" id="IPR030390">
    <property type="entry name" value="MeTrfase_TrmA_AS"/>
</dbReference>
<dbReference type="InterPro" id="IPR012340">
    <property type="entry name" value="NA-bd_OB-fold"/>
</dbReference>
<dbReference type="InterPro" id="IPR029063">
    <property type="entry name" value="SAM-dependent_MTases_sf"/>
</dbReference>
<dbReference type="PROSITE" id="PS51687">
    <property type="entry name" value="SAM_MT_RNA_M5U"/>
    <property type="match status" value="1"/>
</dbReference>
<keyword evidence="2 4" id="KW-0808">Transferase</keyword>
<dbReference type="GO" id="GO:0070475">
    <property type="term" value="P:rRNA base methylation"/>
    <property type="evidence" value="ECO:0007669"/>
    <property type="project" value="TreeGrafter"/>
</dbReference>
<comment type="similarity">
    <text evidence="4">Belongs to the class I-like SAM-binding methyltransferase superfamily. RNA M5U methyltransferase family.</text>
</comment>
<feature type="domain" description="TRAM" evidence="6">
    <location>
        <begin position="1"/>
        <end position="57"/>
    </location>
</feature>
<dbReference type="Gene3D" id="2.40.50.140">
    <property type="entry name" value="Nucleic acid-binding proteins"/>
    <property type="match status" value="1"/>
</dbReference>
<reference evidence="7 8" key="1">
    <citation type="journal article" date="2014" name="Appl. Environ. Microbiol.">
        <title>Genomic encyclopedia of type strains of the genus Bifidobacterium.</title>
        <authorList>
            <person name="Milani C."/>
            <person name="Lugli G.A."/>
            <person name="Duranti S."/>
            <person name="Turroni F."/>
            <person name="Bottacini F."/>
            <person name="Mangifesta M."/>
            <person name="Sanchez B."/>
            <person name="Viappiani A."/>
            <person name="Mancabelli L."/>
            <person name="Taminiau B."/>
            <person name="Delcenserie V."/>
            <person name="Barrangou R."/>
            <person name="Margolles A."/>
            <person name="van Sinderen D."/>
            <person name="Ventura M."/>
        </authorList>
    </citation>
    <scope>NUCLEOTIDE SEQUENCE [LARGE SCALE GENOMIC DNA]</scope>
    <source>
        <strain evidence="7 8">DSM 19703</strain>
    </source>
</reference>
<dbReference type="PROSITE" id="PS50926">
    <property type="entry name" value="TRAM"/>
    <property type="match status" value="1"/>
</dbReference>
<protein>
    <submittedName>
        <fullName evidence="7">tRNA (Uracil-5-)-methyltransferase</fullName>
        <ecNumber evidence="7">2.1.1.190</ecNumber>
    </submittedName>
</protein>
<dbReference type="EC" id="2.1.1.190" evidence="7"/>
<dbReference type="RefSeq" id="WP_044087143.1">
    <property type="nucleotide sequence ID" value="NZ_ATLK01000001.1"/>
</dbReference>
<gene>
    <name evidence="7" type="ORF">BBOMB_0751</name>
</gene>
<dbReference type="Pfam" id="PF01938">
    <property type="entry name" value="TRAM"/>
    <property type="match status" value="1"/>
</dbReference>
<dbReference type="EMBL" id="ATLK01000001">
    <property type="protein sequence ID" value="KFF31400.1"/>
    <property type="molecule type" value="Genomic_DNA"/>
</dbReference>
<dbReference type="PROSITE" id="PS01230">
    <property type="entry name" value="TRMA_1"/>
    <property type="match status" value="1"/>
</dbReference>
<evidence type="ECO:0000256" key="3">
    <source>
        <dbReference type="ARBA" id="ARBA00022691"/>
    </source>
</evidence>
<dbReference type="InterPro" id="IPR002792">
    <property type="entry name" value="TRAM_dom"/>
</dbReference>
<evidence type="ECO:0000256" key="2">
    <source>
        <dbReference type="ARBA" id="ARBA00022679"/>
    </source>
</evidence>
<dbReference type="Gene3D" id="3.40.50.150">
    <property type="entry name" value="Vaccinia Virus protein VP39"/>
    <property type="match status" value="1"/>
</dbReference>
<dbReference type="OrthoDB" id="9804590at2"/>
<keyword evidence="3 4" id="KW-0949">S-adenosyl-L-methionine</keyword>
<dbReference type="PANTHER" id="PTHR11061">
    <property type="entry name" value="RNA M5U METHYLTRANSFERASE"/>
    <property type="match status" value="1"/>
</dbReference>
<evidence type="ECO:0000313" key="7">
    <source>
        <dbReference type="EMBL" id="KFF31400.1"/>
    </source>
</evidence>
<evidence type="ECO:0000256" key="1">
    <source>
        <dbReference type="ARBA" id="ARBA00022603"/>
    </source>
</evidence>
<dbReference type="SUPFAM" id="SSF50249">
    <property type="entry name" value="Nucleic acid-binding proteins"/>
    <property type="match status" value="1"/>
</dbReference>
<feature type="binding site" evidence="4">
    <location>
        <position position="289"/>
    </location>
    <ligand>
        <name>S-adenosyl-L-methionine</name>
        <dbReference type="ChEBI" id="CHEBI:59789"/>
    </ligand>
</feature>
<evidence type="ECO:0000259" key="6">
    <source>
        <dbReference type="PROSITE" id="PS50926"/>
    </source>
</evidence>
<dbReference type="PANTHER" id="PTHR11061:SF30">
    <property type="entry name" value="TRNA (URACIL(54)-C(5))-METHYLTRANSFERASE"/>
    <property type="match status" value="1"/>
</dbReference>
<keyword evidence="1 4" id="KW-0489">Methyltransferase</keyword>
<proteinExistence type="inferred from homology"/>
<dbReference type="STRING" id="1341695.BBOMB_0751"/>